<sequence length="157" mass="17586">MAATTVDECGLGKNTPSSGYRQCLNSTCLNYGTNLKIFVLIFVAPQSREYQKAIWPSNASKLCLQIIVERTSSPLPPTSFCMLEMEVYTVTDCLEMLRNETSEQAVSFSKGLEKAQEVVTRFQKKSAMTNIIIQAGPVATELFWFMLHLPNRFQGCL</sequence>
<dbReference type="AlphaFoldDB" id="A0A0C9VFE1"/>
<evidence type="ECO:0000313" key="1">
    <source>
        <dbReference type="EMBL" id="KIJ36325.1"/>
    </source>
</evidence>
<evidence type="ECO:0000313" key="2">
    <source>
        <dbReference type="Proteomes" id="UP000054279"/>
    </source>
</evidence>
<dbReference type="HOGENOM" id="CLU_1679049_0_0_1"/>
<protein>
    <submittedName>
        <fullName evidence="1">Uncharacterized protein</fullName>
    </submittedName>
</protein>
<accession>A0A0C9VFE1</accession>
<organism evidence="1 2">
    <name type="scientific">Sphaerobolus stellatus (strain SS14)</name>
    <dbReference type="NCBI Taxonomy" id="990650"/>
    <lineage>
        <taxon>Eukaryota</taxon>
        <taxon>Fungi</taxon>
        <taxon>Dikarya</taxon>
        <taxon>Basidiomycota</taxon>
        <taxon>Agaricomycotina</taxon>
        <taxon>Agaricomycetes</taxon>
        <taxon>Phallomycetidae</taxon>
        <taxon>Geastrales</taxon>
        <taxon>Sphaerobolaceae</taxon>
        <taxon>Sphaerobolus</taxon>
    </lineage>
</organism>
<dbReference type="Proteomes" id="UP000054279">
    <property type="component" value="Unassembled WGS sequence"/>
</dbReference>
<dbReference type="EMBL" id="KN837179">
    <property type="protein sequence ID" value="KIJ36325.1"/>
    <property type="molecule type" value="Genomic_DNA"/>
</dbReference>
<proteinExistence type="predicted"/>
<keyword evidence="2" id="KW-1185">Reference proteome</keyword>
<name>A0A0C9VFE1_SPHS4</name>
<gene>
    <name evidence="1" type="ORF">M422DRAFT_261275</name>
</gene>
<reference evidence="1 2" key="1">
    <citation type="submission" date="2014-06" db="EMBL/GenBank/DDBJ databases">
        <title>Evolutionary Origins and Diversification of the Mycorrhizal Mutualists.</title>
        <authorList>
            <consortium name="DOE Joint Genome Institute"/>
            <consortium name="Mycorrhizal Genomics Consortium"/>
            <person name="Kohler A."/>
            <person name="Kuo A."/>
            <person name="Nagy L.G."/>
            <person name="Floudas D."/>
            <person name="Copeland A."/>
            <person name="Barry K.W."/>
            <person name="Cichocki N."/>
            <person name="Veneault-Fourrey C."/>
            <person name="LaButti K."/>
            <person name="Lindquist E.A."/>
            <person name="Lipzen A."/>
            <person name="Lundell T."/>
            <person name="Morin E."/>
            <person name="Murat C."/>
            <person name="Riley R."/>
            <person name="Ohm R."/>
            <person name="Sun H."/>
            <person name="Tunlid A."/>
            <person name="Henrissat B."/>
            <person name="Grigoriev I.V."/>
            <person name="Hibbett D.S."/>
            <person name="Martin F."/>
        </authorList>
    </citation>
    <scope>NUCLEOTIDE SEQUENCE [LARGE SCALE GENOMIC DNA]</scope>
    <source>
        <strain evidence="1 2">SS14</strain>
    </source>
</reference>